<dbReference type="Pfam" id="PF09648">
    <property type="entry name" value="YycI"/>
    <property type="match status" value="1"/>
</dbReference>
<accession>A0A2P8HI71</accession>
<keyword evidence="1" id="KW-0472">Membrane</keyword>
<feature type="transmembrane region" description="Helical" evidence="1">
    <location>
        <begin position="9"/>
        <end position="26"/>
    </location>
</feature>
<dbReference type="EMBL" id="PYAV01000006">
    <property type="protein sequence ID" value="PSL45913.1"/>
    <property type="molecule type" value="Genomic_DNA"/>
</dbReference>
<comment type="caution">
    <text evidence="3">The sequence shown here is derived from an EMBL/GenBank/DDBJ whole genome shotgun (WGS) entry which is preliminary data.</text>
</comment>
<dbReference type="Gene3D" id="2.40.128.690">
    <property type="entry name" value="YycH protein, domain 3-like"/>
    <property type="match status" value="1"/>
</dbReference>
<dbReference type="AlphaFoldDB" id="A0A2P8HI71"/>
<evidence type="ECO:0000313" key="4">
    <source>
        <dbReference type="Proteomes" id="UP000242310"/>
    </source>
</evidence>
<gene>
    <name evidence="3" type="ORF">B0H94_106168</name>
</gene>
<protein>
    <submittedName>
        <fullName evidence="3">Regulatory protein YycI of two-component signal transduction system YycFG</fullName>
    </submittedName>
</protein>
<dbReference type="OrthoDB" id="2388036at2"/>
<keyword evidence="1" id="KW-1133">Transmembrane helix</keyword>
<proteinExistence type="predicted"/>
<reference evidence="3 4" key="1">
    <citation type="submission" date="2018-03" db="EMBL/GenBank/DDBJ databases">
        <title>Genomic Encyclopedia of Type Strains, Phase III (KMG-III): the genomes of soil and plant-associated and newly described type strains.</title>
        <authorList>
            <person name="Whitman W."/>
        </authorList>
    </citation>
    <scope>NUCLEOTIDE SEQUENCE [LARGE SCALE GENOMIC DNA]</scope>
    <source>
        <strain evidence="3 4">CGMCC 1.07653</strain>
    </source>
</reference>
<dbReference type="Proteomes" id="UP000242310">
    <property type="component" value="Unassembled WGS sequence"/>
</dbReference>
<organism evidence="3 4">
    <name type="scientific">Salsuginibacillus halophilus</name>
    <dbReference type="NCBI Taxonomy" id="517424"/>
    <lineage>
        <taxon>Bacteria</taxon>
        <taxon>Bacillati</taxon>
        <taxon>Bacillota</taxon>
        <taxon>Bacilli</taxon>
        <taxon>Bacillales</taxon>
        <taxon>Bacillaceae</taxon>
        <taxon>Salsuginibacillus</taxon>
    </lineage>
</organism>
<sequence>MDWNKTKTIFILTFLFLNAFLVYQLLEKQDSYETGVLAETSVEEMLAEREIIIEADWPENIESGRHIAGHEADVPEEVFEDTSQDESELYEIEDGVINKTLEEPFELSSDQDIGEDLSDFLETYIVNGEQFEFGYWDQSERKLVFYQWFQDDLIYTYSDHFLVVFVNEDGNIDSYMQSFMEFEEHGKEQDFLSSNQVLEILMEENELRQGDRVTGIDFGYHSLFWAQSDVRNFVPMYQVDVNDESTFWLHAITGSIKNPDQDD</sequence>
<dbReference type="GO" id="GO:0016020">
    <property type="term" value="C:membrane"/>
    <property type="evidence" value="ECO:0007669"/>
    <property type="project" value="InterPro"/>
</dbReference>
<feature type="domain" description="Regulatory protein YycH-like" evidence="2">
    <location>
        <begin position="39"/>
        <end position="245"/>
    </location>
</feature>
<keyword evidence="1" id="KW-0812">Transmembrane</keyword>
<keyword evidence="4" id="KW-1185">Reference proteome</keyword>
<dbReference type="RefSeq" id="WP_106588582.1">
    <property type="nucleotide sequence ID" value="NZ_PYAV01000006.1"/>
</dbReference>
<evidence type="ECO:0000259" key="2">
    <source>
        <dbReference type="Pfam" id="PF09648"/>
    </source>
</evidence>
<evidence type="ECO:0000256" key="1">
    <source>
        <dbReference type="SAM" id="Phobius"/>
    </source>
</evidence>
<evidence type="ECO:0000313" key="3">
    <source>
        <dbReference type="EMBL" id="PSL45913.1"/>
    </source>
</evidence>
<dbReference type="InterPro" id="IPR018604">
    <property type="entry name" value="YycI-like"/>
</dbReference>
<name>A0A2P8HI71_9BACI</name>